<organism evidence="4">
    <name type="scientific">Albugo laibachii Nc14</name>
    <dbReference type="NCBI Taxonomy" id="890382"/>
    <lineage>
        <taxon>Eukaryota</taxon>
        <taxon>Sar</taxon>
        <taxon>Stramenopiles</taxon>
        <taxon>Oomycota</taxon>
        <taxon>Peronosporomycetes</taxon>
        <taxon>Albuginales</taxon>
        <taxon>Albuginaceae</taxon>
        <taxon>Albugo</taxon>
    </lineage>
</organism>
<feature type="transmembrane region" description="Helical" evidence="2">
    <location>
        <begin position="292"/>
        <end position="317"/>
    </location>
</feature>
<dbReference type="InterPro" id="IPR001054">
    <property type="entry name" value="A/G_cyclase"/>
</dbReference>
<dbReference type="EMBL" id="FR824456">
    <property type="protein sequence ID" value="CCA26781.1"/>
    <property type="molecule type" value="Genomic_DNA"/>
</dbReference>
<dbReference type="Pfam" id="PF00211">
    <property type="entry name" value="Guanylate_cyc"/>
    <property type="match status" value="1"/>
</dbReference>
<keyword evidence="2" id="KW-1133">Transmembrane helix</keyword>
<feature type="domain" description="Guanylate cyclase" evidence="3">
    <location>
        <begin position="508"/>
        <end position="657"/>
    </location>
</feature>
<feature type="compositionally biased region" description="Basic residues" evidence="1">
    <location>
        <begin position="83"/>
        <end position="96"/>
    </location>
</feature>
<name>F0WZ65_9STRA</name>
<dbReference type="GO" id="GO:0009190">
    <property type="term" value="P:cyclic nucleotide biosynthetic process"/>
    <property type="evidence" value="ECO:0007669"/>
    <property type="project" value="InterPro"/>
</dbReference>
<sequence length="807" mass="90437">MFWTPIATICIGLSSLASFLVLLSICPFQSLGMRRTGSPHVTRSCSSSTCCNRQGGCHNSSLRYIPRDPSVTPRHQMATKSHLTPKSHMSPKSHLTPKSHMVHRELFVTPKSQMVNEDLSMTPNSHRKGRESQEVATWSSPPHTHKFPNLAGATDTSLPASTLPSTLPVSNSTGPMKHVSCVHWLFTILIFYTCAWCTARFTYFVWMWYNLAHNHYRPRAGSILTMADLDKLGTAGFLQVDGAQNSWILPVCILGDSFLFGVALSMLALTYEMSRLVRKGMDRGIRQERHQLKCYVAGIHIVLIPFVITELSVAIYYHRYTQGLQMSLSIIYIVECLVVVYMLCMLAFLSWNGRKYENVHGQFIASPLYSRLKRLMIIYMACMTIFQVTVLIFRIMPHAREILFHYMGISLILGSLTGFLLAITVGCSQLCVLRLCWYFLSPGLRAEYLARTTSTPLRRQPAPVDSDAPTPMTTTAITQSTIYQEIGRALACASDFRDFSTLPPQNPVFVYTDIESSSALWAVEDGRIMHQATELHDGLLRTLASCHRGYEVATVGDSFQIAFHTIQDAVEYCLSAQLGLLSTEWPRELHDLIPATKRERACSKPFVRGTRIFSGLRVRMAIHDANTFEGVLIRDVHAITGKIMYTGMSELIAREMSELGAGGQILVSHRIQEWLSENRACLSHRIVMEPVQVYSNPSGSGELVLQLYQVVPAVLKARIQYYQSLSCAPVIQAPSQRQLDRTSQEEQAGSVIHPLKKAYLDAAQKRGSKESISRKSLSVEDYASFQTPRASEGDVKRTTIRSAETVR</sequence>
<feature type="transmembrane region" description="Helical" evidence="2">
    <location>
        <begin position="184"/>
        <end position="209"/>
    </location>
</feature>
<keyword evidence="2" id="KW-0812">Transmembrane</keyword>
<dbReference type="Gene3D" id="3.30.70.1230">
    <property type="entry name" value="Nucleotide cyclase"/>
    <property type="match status" value="1"/>
</dbReference>
<dbReference type="HOGENOM" id="CLU_018845_0_0_1"/>
<evidence type="ECO:0000313" key="4">
    <source>
        <dbReference type="EMBL" id="CCA26781.1"/>
    </source>
</evidence>
<feature type="transmembrane region" description="Helical" evidence="2">
    <location>
        <begin position="402"/>
        <end position="425"/>
    </location>
</feature>
<proteinExistence type="predicted"/>
<feature type="region of interest" description="Disordered" evidence="1">
    <location>
        <begin position="786"/>
        <end position="807"/>
    </location>
</feature>
<evidence type="ECO:0000256" key="2">
    <source>
        <dbReference type="SAM" id="Phobius"/>
    </source>
</evidence>
<dbReference type="InterPro" id="IPR029787">
    <property type="entry name" value="Nucleotide_cyclase"/>
</dbReference>
<reference evidence="4" key="1">
    <citation type="journal article" date="2011" name="PLoS Biol.">
        <title>Gene gain and loss during evolution of obligate parasitism in the white rust pathogen of Arabidopsis thaliana.</title>
        <authorList>
            <person name="Kemen E."/>
            <person name="Gardiner A."/>
            <person name="Schultz-Larsen T."/>
            <person name="Kemen A.C."/>
            <person name="Balmuth A.L."/>
            <person name="Robert-Seilaniantz A."/>
            <person name="Bailey K."/>
            <person name="Holub E."/>
            <person name="Studholme D.J."/>
            <person name="Maclean D."/>
            <person name="Jones J.D."/>
        </authorList>
    </citation>
    <scope>NUCLEOTIDE SEQUENCE</scope>
</reference>
<accession>F0WZ65</accession>
<dbReference type="SUPFAM" id="SSF55073">
    <property type="entry name" value="Nucleotide cyclase"/>
    <property type="match status" value="1"/>
</dbReference>
<feature type="transmembrane region" description="Helical" evidence="2">
    <location>
        <begin position="6"/>
        <end position="26"/>
    </location>
</feature>
<dbReference type="PROSITE" id="PS50125">
    <property type="entry name" value="GUANYLATE_CYCLASE_2"/>
    <property type="match status" value="1"/>
</dbReference>
<feature type="transmembrane region" description="Helical" evidence="2">
    <location>
        <begin position="329"/>
        <end position="351"/>
    </location>
</feature>
<gene>
    <name evidence="4" type="primary">AlNc14C413G11471</name>
    <name evidence="4" type="ORF">ALNC14_129250</name>
</gene>
<keyword evidence="2" id="KW-0472">Membrane</keyword>
<feature type="region of interest" description="Disordered" evidence="1">
    <location>
        <begin position="67"/>
        <end position="96"/>
    </location>
</feature>
<dbReference type="AlphaFoldDB" id="F0WZ65"/>
<protein>
    <submittedName>
        <fullName evidence="4">Uncharacterized protein AlNc14C413G11471</fullName>
    </submittedName>
</protein>
<dbReference type="PANTHER" id="PTHR43081">
    <property type="entry name" value="ADENYLATE CYCLASE, TERMINAL-DIFFERENTIATION SPECIFIC-RELATED"/>
    <property type="match status" value="1"/>
</dbReference>
<evidence type="ECO:0000259" key="3">
    <source>
        <dbReference type="PROSITE" id="PS50125"/>
    </source>
</evidence>
<feature type="transmembrane region" description="Helical" evidence="2">
    <location>
        <begin position="247"/>
        <end position="271"/>
    </location>
</feature>
<reference evidence="4" key="2">
    <citation type="submission" date="2011-02" db="EMBL/GenBank/DDBJ databases">
        <authorList>
            <person name="MacLean D."/>
        </authorList>
    </citation>
    <scope>NUCLEOTIDE SEQUENCE</scope>
</reference>
<dbReference type="InterPro" id="IPR050697">
    <property type="entry name" value="Adenylyl/Guanylyl_Cyclase_3/4"/>
</dbReference>
<feature type="transmembrane region" description="Helical" evidence="2">
    <location>
        <begin position="372"/>
        <end position="396"/>
    </location>
</feature>
<dbReference type="PANTHER" id="PTHR43081:SF1">
    <property type="entry name" value="ADENYLATE CYCLASE, TERMINAL-DIFFERENTIATION SPECIFIC"/>
    <property type="match status" value="1"/>
</dbReference>
<evidence type="ECO:0000256" key="1">
    <source>
        <dbReference type="SAM" id="MobiDB-lite"/>
    </source>
</evidence>
<dbReference type="GO" id="GO:0035556">
    <property type="term" value="P:intracellular signal transduction"/>
    <property type="evidence" value="ECO:0007669"/>
    <property type="project" value="InterPro"/>
</dbReference>